<dbReference type="EMBL" id="JARJCM010000119">
    <property type="protein sequence ID" value="KAJ7027828.1"/>
    <property type="molecule type" value="Genomic_DNA"/>
</dbReference>
<sequence length="845" mass="96204">MQNIFPEPALFQPILAFKATRHQLQPNTARYSTPIRTAINFKAMAGPISPNPIRIAIKFTALAEFTIFSLKKNNNPSPESPSKCRSMPKHAVESQNDLHRQREAPAVPESPHIGSPALMCAVEEPRVDWRAELLAGKFAVKPAFLDLLSATVVRNWTAERVGCLYQIGGPPESESSEQRAGRNEVESLLSDIILAGCPFPLYISWGSLPATIYPGSVSEDLQRFIPSQDDLDSFHTPQGKMCFKQYAVSSHIDPESGEEFRQWREYPHKREPSAIDTAPPPVAHRSSPAPVNPFPPLPKHSAQRKNETIYEFFTRRGESNRTRIAKENAAERQQRTQCQENAKKSGRPSKTACVYYWNDQGGHYIRNRVNRTEFDDLWDDYPRPQHRFDPVHNEWDLCVLFEQNEPVFGVNYDNRRDDEDEDNDDDMDQHPIFPANADMATFLPSHATNTVEVRLPEDVEMEPEQSVFEGEELGRGWQESDVPLKWRGYWQDGGASSQKCLDRVMHRFREAPVTDSETESAVYESIGQELFDVLEKRFCFVKPPSSDKRSVKFTPRDPPAELLAPHLLSTVIGVPDIGNELAAEDLSSRLSIFFGQLTDTRSVGDIDRALLDYRDPNWLPPSRFSFALEFLHSVRMTGVQSYYVLRQRDGRIGSQVILFPQTADLLEVLRRGWGPNIRDVVKHLLARGIKFWLAWMSAEIESSPTTSLLGRGQHRKIDLTSGLGYRAQNHKFEREDYMFYLLHRNNRVVHGPRGRIALQYGGAVARLVITLGQGYTPATVWTPQCEEWYQKRLEHFEKGVFLPTNTRKWRKNLRFNAAVLKCWKGSENVAAIIVEGLIARAAAAR</sequence>
<protein>
    <submittedName>
        <fullName evidence="2">Uncharacterized protein</fullName>
    </submittedName>
</protein>
<feature type="region of interest" description="Disordered" evidence="1">
    <location>
        <begin position="74"/>
        <end position="96"/>
    </location>
</feature>
<keyword evidence="3" id="KW-1185">Reference proteome</keyword>
<evidence type="ECO:0000256" key="1">
    <source>
        <dbReference type="SAM" id="MobiDB-lite"/>
    </source>
</evidence>
<feature type="compositionally biased region" description="Acidic residues" evidence="1">
    <location>
        <begin position="418"/>
        <end position="427"/>
    </location>
</feature>
<name>A0AAD6SIV5_9AGAR</name>
<dbReference type="AlphaFoldDB" id="A0AAD6SIV5"/>
<evidence type="ECO:0000313" key="3">
    <source>
        <dbReference type="Proteomes" id="UP001218188"/>
    </source>
</evidence>
<gene>
    <name evidence="2" type="ORF">C8F04DRAFT_1189223</name>
</gene>
<organism evidence="2 3">
    <name type="scientific">Mycena alexandri</name>
    <dbReference type="NCBI Taxonomy" id="1745969"/>
    <lineage>
        <taxon>Eukaryota</taxon>
        <taxon>Fungi</taxon>
        <taxon>Dikarya</taxon>
        <taxon>Basidiomycota</taxon>
        <taxon>Agaricomycotina</taxon>
        <taxon>Agaricomycetes</taxon>
        <taxon>Agaricomycetidae</taxon>
        <taxon>Agaricales</taxon>
        <taxon>Marasmiineae</taxon>
        <taxon>Mycenaceae</taxon>
        <taxon>Mycena</taxon>
    </lineage>
</organism>
<feature type="region of interest" description="Disordered" evidence="1">
    <location>
        <begin position="410"/>
        <end position="429"/>
    </location>
</feature>
<dbReference type="Proteomes" id="UP001218188">
    <property type="component" value="Unassembled WGS sequence"/>
</dbReference>
<proteinExistence type="predicted"/>
<evidence type="ECO:0000313" key="2">
    <source>
        <dbReference type="EMBL" id="KAJ7027828.1"/>
    </source>
</evidence>
<comment type="caution">
    <text evidence="2">The sequence shown here is derived from an EMBL/GenBank/DDBJ whole genome shotgun (WGS) entry which is preliminary data.</text>
</comment>
<reference evidence="2" key="1">
    <citation type="submission" date="2023-03" db="EMBL/GenBank/DDBJ databases">
        <title>Massive genome expansion in bonnet fungi (Mycena s.s.) driven by repeated elements and novel gene families across ecological guilds.</title>
        <authorList>
            <consortium name="Lawrence Berkeley National Laboratory"/>
            <person name="Harder C.B."/>
            <person name="Miyauchi S."/>
            <person name="Viragh M."/>
            <person name="Kuo A."/>
            <person name="Thoen E."/>
            <person name="Andreopoulos B."/>
            <person name="Lu D."/>
            <person name="Skrede I."/>
            <person name="Drula E."/>
            <person name="Henrissat B."/>
            <person name="Morin E."/>
            <person name="Kohler A."/>
            <person name="Barry K."/>
            <person name="LaButti K."/>
            <person name="Morin E."/>
            <person name="Salamov A."/>
            <person name="Lipzen A."/>
            <person name="Mereny Z."/>
            <person name="Hegedus B."/>
            <person name="Baldrian P."/>
            <person name="Stursova M."/>
            <person name="Weitz H."/>
            <person name="Taylor A."/>
            <person name="Grigoriev I.V."/>
            <person name="Nagy L.G."/>
            <person name="Martin F."/>
            <person name="Kauserud H."/>
        </authorList>
    </citation>
    <scope>NUCLEOTIDE SEQUENCE</scope>
    <source>
        <strain evidence="2">CBHHK200</strain>
    </source>
</reference>
<accession>A0AAD6SIV5</accession>